<accession>A0ACD5YGB5</accession>
<proteinExistence type="predicted"/>
<evidence type="ECO:0000313" key="1">
    <source>
        <dbReference type="EnsemblPlants" id="AVESA.00010b.r2.5DG0965140.1.CDS.1"/>
    </source>
</evidence>
<dbReference type="EnsemblPlants" id="AVESA.00010b.r2.5DG0965140.1">
    <property type="protein sequence ID" value="AVESA.00010b.r2.5DG0965140.1.CDS.1"/>
    <property type="gene ID" value="AVESA.00010b.r2.5DG0965140"/>
</dbReference>
<reference evidence="1" key="1">
    <citation type="submission" date="2021-05" db="EMBL/GenBank/DDBJ databases">
        <authorList>
            <person name="Scholz U."/>
            <person name="Mascher M."/>
            <person name="Fiebig A."/>
        </authorList>
    </citation>
    <scope>NUCLEOTIDE SEQUENCE [LARGE SCALE GENOMIC DNA]</scope>
</reference>
<reference evidence="1" key="2">
    <citation type="submission" date="2025-09" db="UniProtKB">
        <authorList>
            <consortium name="EnsemblPlants"/>
        </authorList>
    </citation>
    <scope>IDENTIFICATION</scope>
</reference>
<dbReference type="Proteomes" id="UP001732700">
    <property type="component" value="Chromosome 5D"/>
</dbReference>
<sequence length="168" mass="18897">MYAFLYVHFYMCISSLCVICSYYVCIIGALGLTLWNWSVCCVCVCCLLLFSSVLHRMCSVVSFVIPILETLAARFALPALLYLCEVAEDGLVLAGVELELPADGTGAMAERRFFWCEAWVECLNAYDQAALEAIRFLQGVYGFVVCDYNYDYMLAYRESVRSAVLVAR</sequence>
<protein>
    <submittedName>
        <fullName evidence="1">Uncharacterized protein</fullName>
    </submittedName>
</protein>
<evidence type="ECO:0000313" key="2">
    <source>
        <dbReference type="Proteomes" id="UP001732700"/>
    </source>
</evidence>
<name>A0ACD5YGB5_AVESA</name>
<organism evidence="1 2">
    <name type="scientific">Avena sativa</name>
    <name type="common">Oat</name>
    <dbReference type="NCBI Taxonomy" id="4498"/>
    <lineage>
        <taxon>Eukaryota</taxon>
        <taxon>Viridiplantae</taxon>
        <taxon>Streptophyta</taxon>
        <taxon>Embryophyta</taxon>
        <taxon>Tracheophyta</taxon>
        <taxon>Spermatophyta</taxon>
        <taxon>Magnoliopsida</taxon>
        <taxon>Liliopsida</taxon>
        <taxon>Poales</taxon>
        <taxon>Poaceae</taxon>
        <taxon>BOP clade</taxon>
        <taxon>Pooideae</taxon>
        <taxon>Poodae</taxon>
        <taxon>Poeae</taxon>
        <taxon>Poeae Chloroplast Group 1 (Aveneae type)</taxon>
        <taxon>Aveninae</taxon>
        <taxon>Avena</taxon>
    </lineage>
</organism>
<keyword evidence="2" id="KW-1185">Reference proteome</keyword>